<keyword evidence="2" id="KW-1185">Reference proteome</keyword>
<name>A0ACB8WWG5_9TELE</name>
<comment type="caution">
    <text evidence="1">The sequence shown here is derived from an EMBL/GenBank/DDBJ whole genome shotgun (WGS) entry which is preliminary data.</text>
</comment>
<sequence length="706" mass="78520">MESPVGALLSSTRPRDSKKARFRREMDKGLCRDTNPTAAVKMLPTFVRSTPDGTEQGEFLALDLGGTNFRVLLVKVKASGKQEVEMEDQIYAIPEHLMKGSGSELFDHIADCLANFMEKLGIKDKKLPLGFTFSFPCQQTKLDESVLLSWTKGFKSSGVEGKDVVSLLKKAIKKRGDLDIDILAVINDTVGTMMTCGYDDHLCEIGLIVGTGTNACYMEQMRNLEVLDGDEGRMCVNTEWGAFGDDGALEDLRTEIDREIDAGSLNPGKQLFEKMISGMYMGELVRLILVRMTKEKLLFNGKTTAELLTTGSFNTSYIYAIENDKLVCVYSYTEGTFERITSFLKASEVSQCMKDEESLASTEKVLRGLGLDPSADDCIATQRVCQIVSTRAAHLCAATLVAVLRQIRDNKAAEKLRTTIGVDGSVYKNHPQFSRRLHKMVRRLVPDCDVRFLQSQCGSGKGAAMVTAVAYRVAAQHAERQSILDTLRLSRKQLLEVKTRMSEEMVRGLSNQTHEQSSVKMLPTYVRSTPDGTEHGDFLALDLGGSSFRVLLVRVRSGKRHIVDMHHKIYSIPQEIMQGTGEKLRLFSHIEYCIADFLEYMGMRGASLPLGFTFSFPCHQSKLDQGILLKWTKGFKASGCEGQDVVMLLKDAVRRRQEQRLYSELLPSDRASHPISKGAPSLTLRRKLISAACIRDLVLSVITQSS</sequence>
<evidence type="ECO:0000313" key="1">
    <source>
        <dbReference type="EMBL" id="KAI3371844.1"/>
    </source>
</evidence>
<organism evidence="1 2">
    <name type="scientific">Scortum barcoo</name>
    <name type="common">barcoo grunter</name>
    <dbReference type="NCBI Taxonomy" id="214431"/>
    <lineage>
        <taxon>Eukaryota</taxon>
        <taxon>Metazoa</taxon>
        <taxon>Chordata</taxon>
        <taxon>Craniata</taxon>
        <taxon>Vertebrata</taxon>
        <taxon>Euteleostomi</taxon>
        <taxon>Actinopterygii</taxon>
        <taxon>Neopterygii</taxon>
        <taxon>Teleostei</taxon>
        <taxon>Neoteleostei</taxon>
        <taxon>Acanthomorphata</taxon>
        <taxon>Eupercaria</taxon>
        <taxon>Centrarchiformes</taxon>
        <taxon>Terapontoidei</taxon>
        <taxon>Terapontidae</taxon>
        <taxon>Scortum</taxon>
    </lineage>
</organism>
<evidence type="ECO:0000313" key="2">
    <source>
        <dbReference type="Proteomes" id="UP000831701"/>
    </source>
</evidence>
<accession>A0ACB8WWG5</accession>
<gene>
    <name evidence="1" type="ORF">L3Q82_006725</name>
</gene>
<dbReference type="Proteomes" id="UP000831701">
    <property type="component" value="Chromosome 5"/>
</dbReference>
<reference evidence="1" key="1">
    <citation type="submission" date="2022-04" db="EMBL/GenBank/DDBJ databases">
        <title>Jade perch genome.</title>
        <authorList>
            <person name="Chao B."/>
        </authorList>
    </citation>
    <scope>NUCLEOTIDE SEQUENCE</scope>
    <source>
        <strain evidence="1">CB-2022</strain>
    </source>
</reference>
<proteinExistence type="predicted"/>
<protein>
    <submittedName>
        <fullName evidence="1">Uncharacterized protein</fullName>
    </submittedName>
</protein>
<dbReference type="EMBL" id="CM041535">
    <property type="protein sequence ID" value="KAI3371844.1"/>
    <property type="molecule type" value="Genomic_DNA"/>
</dbReference>